<dbReference type="InterPro" id="IPR002052">
    <property type="entry name" value="DNA_methylase_N6_adenine_CS"/>
</dbReference>
<dbReference type="Gene3D" id="3.40.50.150">
    <property type="entry name" value="Vaccinia Virus protein VP39"/>
    <property type="match status" value="1"/>
</dbReference>
<dbReference type="GO" id="GO:0032259">
    <property type="term" value="P:methylation"/>
    <property type="evidence" value="ECO:0007669"/>
    <property type="project" value="UniProtKB-KW"/>
</dbReference>
<dbReference type="GO" id="GO:0008170">
    <property type="term" value="F:N-methyltransferase activity"/>
    <property type="evidence" value="ECO:0007669"/>
    <property type="project" value="InterPro"/>
</dbReference>
<dbReference type="AlphaFoldDB" id="A0A837AFH7"/>
<proteinExistence type="inferred from homology"/>
<feature type="domain" description="DNA methylase N-4/N-6" evidence="7">
    <location>
        <begin position="150"/>
        <end position="504"/>
    </location>
</feature>
<dbReference type="EC" id="2.1.1.72" evidence="2"/>
<dbReference type="Proteomes" id="UP000027208">
    <property type="component" value="Unassembled WGS sequence"/>
</dbReference>
<dbReference type="GO" id="GO:0009007">
    <property type="term" value="F:site-specific DNA-methyltransferase (adenine-specific) activity"/>
    <property type="evidence" value="ECO:0007669"/>
    <property type="project" value="UniProtKB-EC"/>
</dbReference>
<dbReference type="InterPro" id="IPR029063">
    <property type="entry name" value="SAM-dependent_MTases_sf"/>
</dbReference>
<accession>A0A837AFH7</accession>
<evidence type="ECO:0000256" key="2">
    <source>
        <dbReference type="ARBA" id="ARBA00011900"/>
    </source>
</evidence>
<dbReference type="RefSeq" id="WP_228133842.1">
    <property type="nucleotide sequence ID" value="NZ_KK737786.1"/>
</dbReference>
<evidence type="ECO:0000256" key="6">
    <source>
        <dbReference type="ARBA" id="ARBA00047942"/>
    </source>
</evidence>
<dbReference type="PRINTS" id="PR00508">
    <property type="entry name" value="S21N4MTFRASE"/>
</dbReference>
<evidence type="ECO:0000256" key="3">
    <source>
        <dbReference type="ARBA" id="ARBA00022603"/>
    </source>
</evidence>
<evidence type="ECO:0000256" key="4">
    <source>
        <dbReference type="ARBA" id="ARBA00022679"/>
    </source>
</evidence>
<reference evidence="8 9" key="1">
    <citation type="submission" date="2014-04" db="EMBL/GenBank/DDBJ databases">
        <title>The Genome Sequence of Acinetobacter baumanii BIDMC 57.</title>
        <authorList>
            <consortium name="The Broad Institute Genomics Platform"/>
            <consortium name="The Broad Institute Genome Sequencing Center for Infectious Disease"/>
            <person name="Murphy C."/>
            <person name="Cosimi L."/>
            <person name="Cerqueira G."/>
            <person name="Feldgarden M."/>
            <person name="Earl A."/>
            <person name="Spencer M.D."/>
            <person name="Fodor A."/>
            <person name="Sautter R.L."/>
            <person name="Hung D."/>
            <person name="Onderdonk A.B."/>
            <person name="Ernst C."/>
            <person name="Delaney M."/>
            <person name="DuBois A."/>
            <person name="Young S.K."/>
            <person name="Zeng Q."/>
            <person name="Gargeya S."/>
            <person name="Abouelleil A."/>
            <person name="Alvarado L."/>
            <person name="Chapman S.B."/>
            <person name="Gainer-Dewar J."/>
            <person name="Goldberg J."/>
            <person name="Griggs A."/>
            <person name="Gujja S."/>
            <person name="Hansen M."/>
            <person name="Howarth C."/>
            <person name="Imamovic A."/>
            <person name="Larimer J."/>
            <person name="Pearson M."/>
            <person name="Poon T.W."/>
            <person name="Priest M."/>
            <person name="Roberts A."/>
            <person name="Saif S."/>
            <person name="Shea T."/>
            <person name="Sykes S."/>
            <person name="Wortman J."/>
            <person name="Nusbaum C."/>
            <person name="Birren B."/>
        </authorList>
    </citation>
    <scope>NUCLEOTIDE SEQUENCE [LARGE SCALE GENOMIC DNA]</scope>
    <source>
        <strain evidence="8 9">BIDMC 57</strain>
    </source>
</reference>
<dbReference type="PROSITE" id="PS00092">
    <property type="entry name" value="N6_MTASE"/>
    <property type="match status" value="1"/>
</dbReference>
<evidence type="ECO:0000259" key="7">
    <source>
        <dbReference type="Pfam" id="PF01555"/>
    </source>
</evidence>
<comment type="similarity">
    <text evidence="1">Belongs to the N(4)/N(6)-methyltransferase family.</text>
</comment>
<dbReference type="SUPFAM" id="SSF53335">
    <property type="entry name" value="S-adenosyl-L-methionine-dependent methyltransferases"/>
    <property type="match status" value="1"/>
</dbReference>
<dbReference type="GO" id="GO:0003677">
    <property type="term" value="F:DNA binding"/>
    <property type="evidence" value="ECO:0007669"/>
    <property type="project" value="InterPro"/>
</dbReference>
<gene>
    <name evidence="8" type="ORF">AE32_03664</name>
</gene>
<dbReference type="Pfam" id="PF01555">
    <property type="entry name" value="N6_N4_Mtase"/>
    <property type="match status" value="1"/>
</dbReference>
<comment type="catalytic activity">
    <reaction evidence="6">
        <text>a 2'-deoxyadenosine in DNA + S-adenosyl-L-methionine = an N(6)-methyl-2'-deoxyadenosine in DNA + S-adenosyl-L-homocysteine + H(+)</text>
        <dbReference type="Rhea" id="RHEA:15197"/>
        <dbReference type="Rhea" id="RHEA-COMP:12418"/>
        <dbReference type="Rhea" id="RHEA-COMP:12419"/>
        <dbReference type="ChEBI" id="CHEBI:15378"/>
        <dbReference type="ChEBI" id="CHEBI:57856"/>
        <dbReference type="ChEBI" id="CHEBI:59789"/>
        <dbReference type="ChEBI" id="CHEBI:90615"/>
        <dbReference type="ChEBI" id="CHEBI:90616"/>
        <dbReference type="EC" id="2.1.1.72"/>
    </reaction>
</comment>
<evidence type="ECO:0000256" key="5">
    <source>
        <dbReference type="ARBA" id="ARBA00022691"/>
    </source>
</evidence>
<dbReference type="InterPro" id="IPR002941">
    <property type="entry name" value="DNA_methylase_N4/N6"/>
</dbReference>
<organism evidence="8 9">
    <name type="scientific">Acinetobacter nosocomialis</name>
    <dbReference type="NCBI Taxonomy" id="106654"/>
    <lineage>
        <taxon>Bacteria</taxon>
        <taxon>Pseudomonadati</taxon>
        <taxon>Pseudomonadota</taxon>
        <taxon>Gammaproteobacteria</taxon>
        <taxon>Moraxellales</taxon>
        <taxon>Moraxellaceae</taxon>
        <taxon>Acinetobacter</taxon>
        <taxon>Acinetobacter calcoaceticus/baumannii complex</taxon>
    </lineage>
</organism>
<dbReference type="InterPro" id="IPR001091">
    <property type="entry name" value="RM_Methyltransferase"/>
</dbReference>
<evidence type="ECO:0000256" key="1">
    <source>
        <dbReference type="ARBA" id="ARBA00006594"/>
    </source>
</evidence>
<keyword evidence="5" id="KW-0949">S-adenosyl-L-methionine</keyword>
<dbReference type="EMBL" id="JMUI01000018">
    <property type="protein sequence ID" value="KDM52647.1"/>
    <property type="molecule type" value="Genomic_DNA"/>
</dbReference>
<protein>
    <recommendedName>
        <fullName evidence="2">site-specific DNA-methyltransferase (adenine-specific)</fullName>
        <ecNumber evidence="2">2.1.1.72</ecNumber>
    </recommendedName>
</protein>
<dbReference type="InterPro" id="IPR002295">
    <property type="entry name" value="N4/N6-MTase_EcoPI_Mod-like"/>
</dbReference>
<keyword evidence="4" id="KW-0808">Transferase</keyword>
<evidence type="ECO:0000313" key="8">
    <source>
        <dbReference type="EMBL" id="KDM52647.1"/>
    </source>
</evidence>
<comment type="caution">
    <text evidence="8">The sequence shown here is derived from an EMBL/GenBank/DDBJ whole genome shotgun (WGS) entry which is preliminary data.</text>
</comment>
<name>A0A837AFH7_ACINO</name>
<sequence>MSDNSLKKGRYTRYSNKIGLYSTSQDQIGFLNNNNDVVLSFPFKDTILEAGMSKEDVGREERFLHQEVDSSDIDTLFEPKVLTNVKYSGIQEFRNSGIQEFRNSGIQEFRNSGKAIEFFDENGNLQQNLLIKGNNLLALYSLRERLAGKVKLIYIDPPYNTESDSFTYNDSFNHSSWLTFMKNRLEVARDLLKEEGVIFVQCDDNEQAYLKVLMDEIFGRSNFLNQISVKMKQTSGASGGGEDKKLKKNIEYIIIYTKNMDGDSGFKKFNEVYDEEDLFTVIKQMRDEGKSWKYTRVIKSLGTRKLLKTIYDGSGQPIDLYTHENVVIEPISKISKEENISEEECYLKYFDFIFRDTNAQSSIRTRVMDAINSKYDFVSIDYTPISGKSKGKKTTLYYKGNNCDLIAWLKDVAVKKNGQLIKLEKLGTYWDGFPLNNLTKEGDVLFPNGKKPEQLLKKIIELATDEGDIVLDYHLGSGTTCAVAHKMNRRWIGIEQMNYIEDITLKRLTKVIDGEQSGISKAVNWQGGGSFVYFELKKYNQDFLDKIIAANSKGELDDVYTEMAKNAFLRFWFDKNEFEKDENFRSLDLDQRKELLIGILDENQLYLNHADMHDSRYHVTDEEMALTDLFYGANND</sequence>
<keyword evidence="3" id="KW-0489">Methyltransferase</keyword>
<dbReference type="PIRSF" id="PIRSF015855">
    <property type="entry name" value="TypeIII_Mtase_mKpnI"/>
    <property type="match status" value="1"/>
</dbReference>
<evidence type="ECO:0000313" key="9">
    <source>
        <dbReference type="Proteomes" id="UP000027208"/>
    </source>
</evidence>